<evidence type="ECO:0000313" key="2">
    <source>
        <dbReference type="EMBL" id="HIV11161.1"/>
    </source>
</evidence>
<organism evidence="2 3">
    <name type="scientific">Candidatus Faeciplasma avium</name>
    <dbReference type="NCBI Taxonomy" id="2840798"/>
    <lineage>
        <taxon>Bacteria</taxon>
        <taxon>Bacillati</taxon>
        <taxon>Bacillota</taxon>
        <taxon>Clostridia</taxon>
        <taxon>Eubacteriales</taxon>
        <taxon>Oscillospiraceae</taxon>
        <taxon>Oscillospiraceae incertae sedis</taxon>
        <taxon>Candidatus Faeciplasma</taxon>
    </lineage>
</organism>
<reference evidence="2" key="1">
    <citation type="submission" date="2020-10" db="EMBL/GenBank/DDBJ databases">
        <authorList>
            <person name="Gilroy R."/>
        </authorList>
    </citation>
    <scope>NUCLEOTIDE SEQUENCE</scope>
    <source>
        <strain evidence="2">1370</strain>
    </source>
</reference>
<keyword evidence="1" id="KW-1133">Transmembrane helix</keyword>
<keyword evidence="1" id="KW-0472">Membrane</keyword>
<accession>A0A9D1NQW1</accession>
<proteinExistence type="predicted"/>
<feature type="transmembrane region" description="Helical" evidence="1">
    <location>
        <begin position="137"/>
        <end position="158"/>
    </location>
</feature>
<evidence type="ECO:0000256" key="1">
    <source>
        <dbReference type="SAM" id="Phobius"/>
    </source>
</evidence>
<sequence>MSKKSFELAFSGIASALCIALEFSVGIMPLFLYVFTMASALIMSIIMIECGPKLALCSYLSVAVLSLALVPDKEACLMFSCFFGYYPIARKYLVRIRPRLISGILRLAVFNISVTCSYLILIRLVGLEAAGFSSGGAWYIALLYILGNAAFVAFDILLGRITAIYSQKYRGRFFGRRKK</sequence>
<gene>
    <name evidence="2" type="ORF">IAD28_05665</name>
</gene>
<feature type="transmembrane region" description="Helical" evidence="1">
    <location>
        <begin position="105"/>
        <end position="125"/>
    </location>
</feature>
<comment type="caution">
    <text evidence="2">The sequence shown here is derived from an EMBL/GenBank/DDBJ whole genome shotgun (WGS) entry which is preliminary data.</text>
</comment>
<name>A0A9D1NQW1_9FIRM</name>
<keyword evidence="1" id="KW-0812">Transmembrane</keyword>
<dbReference type="Proteomes" id="UP000823960">
    <property type="component" value="Unassembled WGS sequence"/>
</dbReference>
<protein>
    <submittedName>
        <fullName evidence="2">Uncharacterized protein</fullName>
    </submittedName>
</protein>
<dbReference type="EMBL" id="DVOL01000081">
    <property type="protein sequence ID" value="HIV11161.1"/>
    <property type="molecule type" value="Genomic_DNA"/>
</dbReference>
<evidence type="ECO:0000313" key="3">
    <source>
        <dbReference type="Proteomes" id="UP000823960"/>
    </source>
</evidence>
<dbReference type="AlphaFoldDB" id="A0A9D1NQW1"/>
<reference evidence="2" key="2">
    <citation type="journal article" date="2021" name="PeerJ">
        <title>Extensive microbial diversity within the chicken gut microbiome revealed by metagenomics and culture.</title>
        <authorList>
            <person name="Gilroy R."/>
            <person name="Ravi A."/>
            <person name="Getino M."/>
            <person name="Pursley I."/>
            <person name="Horton D.L."/>
            <person name="Alikhan N.F."/>
            <person name="Baker D."/>
            <person name="Gharbi K."/>
            <person name="Hall N."/>
            <person name="Watson M."/>
            <person name="Adriaenssens E.M."/>
            <person name="Foster-Nyarko E."/>
            <person name="Jarju S."/>
            <person name="Secka A."/>
            <person name="Antonio M."/>
            <person name="Oren A."/>
            <person name="Chaudhuri R.R."/>
            <person name="La Ragione R."/>
            <person name="Hildebrand F."/>
            <person name="Pallen M.J."/>
        </authorList>
    </citation>
    <scope>NUCLEOTIDE SEQUENCE</scope>
    <source>
        <strain evidence="2">1370</strain>
    </source>
</reference>